<evidence type="ECO:0000313" key="2">
    <source>
        <dbReference type="Proteomes" id="UP001055072"/>
    </source>
</evidence>
<accession>A0ACB8U247</accession>
<name>A0ACB8U247_9APHY</name>
<keyword evidence="2" id="KW-1185">Reference proteome</keyword>
<sequence length="656" mass="70409">MEAALKAALDKAMQERAWGEGEADEDGDFDEDDEYDAEAEEIAKRLGDQLWADIAKAQAEASASANPNNSVAGASMMNPRTTAGPLPGAALSTVVQSGVPTTSVAESSSTAASRQSKKQEAVLVTVRTILSFAFKDPVVRDALASHQVPNIGSSVLDMLTQCVSGEPITKTMAKPLSESIVSLAKSSVLFSSMRNSDAPAIQLDKGKRKRDTMDVDPISEDRYQKRPPGTVMVIEYPDILALMTQAVRTIVSAFSSAPDSIWRNGVPDSSFISSIQYHLHQVYLFSVTSSPRARHDQISLLQELGGLIQMLGVLSKIPIGPAPSPWESSNSSSLQPPPTDIGTAVYPCLVPGCLKTFHRLYSLRMHQRLHALVDRPYKCTSCPASFARNHDLKRHVKLHDKTAWKCLGCDKVFSRRDAIKRHKDSRSKAQGGKSGSSGSQGQADSACANAGIEQVEVEKTEDEEDATRRAKMWNGIVANQMANASAAAAEAQAQEGGIVPILHVENVLPDGLKGLEEGEIPQHIIEHAQATVLHLYPIIKGRVGPSRALAPTPVQSLPGAPHPTLASVIARTQPHYRSSESTPEATPLAEQQTPSSDNSLPLSWLTEEQTRLLEQAIAQAASAAQAQAEAEAALEEEEDDEDVGDEEDDAMDATAS</sequence>
<dbReference type="EMBL" id="MU274915">
    <property type="protein sequence ID" value="KAI0088149.1"/>
    <property type="molecule type" value="Genomic_DNA"/>
</dbReference>
<proteinExistence type="predicted"/>
<comment type="caution">
    <text evidence="1">The sequence shown here is derived from an EMBL/GenBank/DDBJ whole genome shotgun (WGS) entry which is preliminary data.</text>
</comment>
<gene>
    <name evidence="1" type="ORF">BDY19DRAFT_214418</name>
</gene>
<evidence type="ECO:0000313" key="1">
    <source>
        <dbReference type="EMBL" id="KAI0088149.1"/>
    </source>
</evidence>
<reference evidence="1" key="1">
    <citation type="journal article" date="2021" name="Environ. Microbiol.">
        <title>Gene family expansions and transcriptome signatures uncover fungal adaptations to wood decay.</title>
        <authorList>
            <person name="Hage H."/>
            <person name="Miyauchi S."/>
            <person name="Viragh M."/>
            <person name="Drula E."/>
            <person name="Min B."/>
            <person name="Chaduli D."/>
            <person name="Navarro D."/>
            <person name="Favel A."/>
            <person name="Norest M."/>
            <person name="Lesage-Meessen L."/>
            <person name="Balint B."/>
            <person name="Merenyi Z."/>
            <person name="de Eugenio L."/>
            <person name="Morin E."/>
            <person name="Martinez A.T."/>
            <person name="Baldrian P."/>
            <person name="Stursova M."/>
            <person name="Martinez M.J."/>
            <person name="Novotny C."/>
            <person name="Magnuson J.K."/>
            <person name="Spatafora J.W."/>
            <person name="Maurice S."/>
            <person name="Pangilinan J."/>
            <person name="Andreopoulos W."/>
            <person name="LaButti K."/>
            <person name="Hundley H."/>
            <person name="Na H."/>
            <person name="Kuo A."/>
            <person name="Barry K."/>
            <person name="Lipzen A."/>
            <person name="Henrissat B."/>
            <person name="Riley R."/>
            <person name="Ahrendt S."/>
            <person name="Nagy L.G."/>
            <person name="Grigoriev I.V."/>
            <person name="Martin F."/>
            <person name="Rosso M.N."/>
        </authorList>
    </citation>
    <scope>NUCLEOTIDE SEQUENCE</scope>
    <source>
        <strain evidence="1">CBS 384.51</strain>
    </source>
</reference>
<dbReference type="Proteomes" id="UP001055072">
    <property type="component" value="Unassembled WGS sequence"/>
</dbReference>
<protein>
    <submittedName>
        <fullName evidence="1">Uncharacterized protein</fullName>
    </submittedName>
</protein>
<organism evidence="1 2">
    <name type="scientific">Irpex rosettiformis</name>
    <dbReference type="NCBI Taxonomy" id="378272"/>
    <lineage>
        <taxon>Eukaryota</taxon>
        <taxon>Fungi</taxon>
        <taxon>Dikarya</taxon>
        <taxon>Basidiomycota</taxon>
        <taxon>Agaricomycotina</taxon>
        <taxon>Agaricomycetes</taxon>
        <taxon>Polyporales</taxon>
        <taxon>Irpicaceae</taxon>
        <taxon>Irpex</taxon>
    </lineage>
</organism>